<dbReference type="InterPro" id="IPR000531">
    <property type="entry name" value="Beta-barrel_TonB"/>
</dbReference>
<keyword evidence="2 8" id="KW-0813">Transport</keyword>
<evidence type="ECO:0000256" key="4">
    <source>
        <dbReference type="ARBA" id="ARBA00022692"/>
    </source>
</evidence>
<dbReference type="GO" id="GO:0009279">
    <property type="term" value="C:cell outer membrane"/>
    <property type="evidence" value="ECO:0007669"/>
    <property type="project" value="UniProtKB-SubCell"/>
</dbReference>
<evidence type="ECO:0000313" key="13">
    <source>
        <dbReference type="EMBL" id="MBE8717691.1"/>
    </source>
</evidence>
<dbReference type="SUPFAM" id="SSF56935">
    <property type="entry name" value="Porins"/>
    <property type="match status" value="1"/>
</dbReference>
<feature type="chain" id="PRO_5037334117" evidence="10">
    <location>
        <begin position="28"/>
        <end position="704"/>
    </location>
</feature>
<dbReference type="EMBL" id="PRDL01000001">
    <property type="protein sequence ID" value="MBE8717691.1"/>
    <property type="molecule type" value="Genomic_DNA"/>
</dbReference>
<dbReference type="PANTHER" id="PTHR30069">
    <property type="entry name" value="TONB-DEPENDENT OUTER MEMBRANE RECEPTOR"/>
    <property type="match status" value="1"/>
</dbReference>
<dbReference type="Pfam" id="PF07715">
    <property type="entry name" value="Plug"/>
    <property type="match status" value="1"/>
</dbReference>
<sequence>MKKNQLRKVTLAVSACLLASVGHGALAATAVEETLVTGLRDRLASAGRLQDVIQKTEVLDSTLIDARQALNLSQAIQHQPGVRVSNECSMCGAKRVMLNGMRGEHTTILVDGLPVHTMISGFYALDALATTGIDRIEIARGAGASLIAPEAIGGTVNVVTRDAQSNYLEADISAGQHGYQALQAYATGVSADARTGLTLIAQYDTHDQTDGDNNGVSEKPFQENSSLSARLSHDINDHNNVQLRVARVNSEVFGGPVLGDVVHSIGSALASYDGVESEQLFEGGNVNNRFIGKPWETLEWVDTTREEAYLKWLTEFSDTLSAEFAWSYADHTQDSFYEGIDYYAENTMNYYRGAFDWLWHPQHLLTFGVDHRSETLRSKTEALQDVENFISDSFDYDTYGFFLQNTWTPALPMEISAVLRVDRVQADFIDPAKPGVEIEQTFIAPRLDARFFHTPAITSRLSIGKGYRAPLSFFESEHGILDAEMGYLIDVDKLEESLSTNYALSYEGEKLDATFSVAYTSLNNLASLEHTEEGVPVLSQLSEKASVTTADLVLGYQITDYWGARFSFENFDYDDAFKASYAIAPIEQRITLGTEFQWHKFSLNMDAVWYASRNLAEYGYEGFDDEAELIAKPLKAPSYALVNFKAAWAFSDDFSVYAGANNVFNYSQVRKSGSPLMYLRGYDVAYIYGPMDSREFYTGVKWSF</sequence>
<dbReference type="RefSeq" id="WP_193909678.1">
    <property type="nucleotide sequence ID" value="NZ_PRDL01000001.1"/>
</dbReference>
<dbReference type="AlphaFoldDB" id="A0A928V2Q0"/>
<keyword evidence="14" id="KW-1185">Reference proteome</keyword>
<evidence type="ECO:0000256" key="1">
    <source>
        <dbReference type="ARBA" id="ARBA00004571"/>
    </source>
</evidence>
<keyword evidence="4 8" id="KW-0812">Transmembrane</keyword>
<dbReference type="Pfam" id="PF00593">
    <property type="entry name" value="TonB_dep_Rec_b-barrel"/>
    <property type="match status" value="1"/>
</dbReference>
<comment type="caution">
    <text evidence="13">The sequence shown here is derived from an EMBL/GenBank/DDBJ whole genome shotgun (WGS) entry which is preliminary data.</text>
</comment>
<dbReference type="GO" id="GO:0015344">
    <property type="term" value="F:siderophore uptake transmembrane transporter activity"/>
    <property type="evidence" value="ECO:0007669"/>
    <property type="project" value="TreeGrafter"/>
</dbReference>
<dbReference type="Gene3D" id="2.170.130.10">
    <property type="entry name" value="TonB-dependent receptor, plug domain"/>
    <property type="match status" value="1"/>
</dbReference>
<keyword evidence="13" id="KW-0675">Receptor</keyword>
<evidence type="ECO:0000259" key="12">
    <source>
        <dbReference type="Pfam" id="PF07715"/>
    </source>
</evidence>
<evidence type="ECO:0000313" key="14">
    <source>
        <dbReference type="Proteomes" id="UP000652567"/>
    </source>
</evidence>
<evidence type="ECO:0000256" key="3">
    <source>
        <dbReference type="ARBA" id="ARBA00022452"/>
    </source>
</evidence>
<dbReference type="Gene3D" id="2.40.170.20">
    <property type="entry name" value="TonB-dependent receptor, beta-barrel domain"/>
    <property type="match status" value="1"/>
</dbReference>
<dbReference type="PROSITE" id="PS52016">
    <property type="entry name" value="TONB_DEPENDENT_REC_3"/>
    <property type="match status" value="1"/>
</dbReference>
<evidence type="ECO:0000256" key="8">
    <source>
        <dbReference type="PROSITE-ProRule" id="PRU01360"/>
    </source>
</evidence>
<keyword evidence="6 8" id="KW-0472">Membrane</keyword>
<name>A0A928V2Q0_9GAMM</name>
<evidence type="ECO:0000259" key="11">
    <source>
        <dbReference type="Pfam" id="PF00593"/>
    </source>
</evidence>
<comment type="similarity">
    <text evidence="8 9">Belongs to the TonB-dependent receptor family.</text>
</comment>
<keyword evidence="5 9" id="KW-0798">TonB box</keyword>
<feature type="signal peptide" evidence="10">
    <location>
        <begin position="1"/>
        <end position="27"/>
    </location>
</feature>
<protein>
    <submittedName>
        <fullName evidence="13">TonB-dependent receptor</fullName>
    </submittedName>
</protein>
<evidence type="ECO:0000256" key="2">
    <source>
        <dbReference type="ARBA" id="ARBA00022448"/>
    </source>
</evidence>
<keyword evidence="10" id="KW-0732">Signal</keyword>
<feature type="domain" description="TonB-dependent receptor-like beta-barrel" evidence="11">
    <location>
        <begin position="277"/>
        <end position="663"/>
    </location>
</feature>
<keyword evidence="7 8" id="KW-0998">Cell outer membrane</keyword>
<dbReference type="PANTHER" id="PTHR30069:SF57">
    <property type="entry name" value="TONB-DEPENDENT RECEPTOR"/>
    <property type="match status" value="1"/>
</dbReference>
<accession>A0A928V2Q0</accession>
<comment type="subcellular location">
    <subcellularLocation>
        <location evidence="1 8">Cell outer membrane</location>
        <topology evidence="1 8">Multi-pass membrane protein</topology>
    </subcellularLocation>
</comment>
<dbReference type="GO" id="GO:0044718">
    <property type="term" value="P:siderophore transmembrane transport"/>
    <property type="evidence" value="ECO:0007669"/>
    <property type="project" value="TreeGrafter"/>
</dbReference>
<reference evidence="13" key="1">
    <citation type="submission" date="2018-07" db="EMBL/GenBank/DDBJ databases">
        <title>Genome assembly of strain Ka43.</title>
        <authorList>
            <person name="Kukolya J."/>
            <person name="Nagy I."/>
            <person name="Horvath B."/>
            <person name="Toth A."/>
        </authorList>
    </citation>
    <scope>NUCLEOTIDE SEQUENCE</scope>
    <source>
        <strain evidence="13">KB43</strain>
    </source>
</reference>
<organism evidence="13 14">
    <name type="scientific">Cellvibrio polysaccharolyticus</name>
    <dbReference type="NCBI Taxonomy" id="2082724"/>
    <lineage>
        <taxon>Bacteria</taxon>
        <taxon>Pseudomonadati</taxon>
        <taxon>Pseudomonadota</taxon>
        <taxon>Gammaproteobacteria</taxon>
        <taxon>Cellvibrionales</taxon>
        <taxon>Cellvibrionaceae</taxon>
        <taxon>Cellvibrio</taxon>
    </lineage>
</organism>
<dbReference type="Proteomes" id="UP000652567">
    <property type="component" value="Unassembled WGS sequence"/>
</dbReference>
<dbReference type="InterPro" id="IPR012910">
    <property type="entry name" value="Plug_dom"/>
</dbReference>
<evidence type="ECO:0000256" key="5">
    <source>
        <dbReference type="ARBA" id="ARBA00023077"/>
    </source>
</evidence>
<proteinExistence type="inferred from homology"/>
<evidence type="ECO:0000256" key="7">
    <source>
        <dbReference type="ARBA" id="ARBA00023237"/>
    </source>
</evidence>
<evidence type="ECO:0000256" key="10">
    <source>
        <dbReference type="SAM" id="SignalP"/>
    </source>
</evidence>
<dbReference type="InterPro" id="IPR037066">
    <property type="entry name" value="Plug_dom_sf"/>
</dbReference>
<feature type="domain" description="TonB-dependent receptor plug" evidence="12">
    <location>
        <begin position="49"/>
        <end position="155"/>
    </location>
</feature>
<dbReference type="InterPro" id="IPR039426">
    <property type="entry name" value="TonB-dep_rcpt-like"/>
</dbReference>
<evidence type="ECO:0000256" key="6">
    <source>
        <dbReference type="ARBA" id="ARBA00023136"/>
    </source>
</evidence>
<gene>
    <name evidence="13" type="ORF">C4F51_10905</name>
</gene>
<dbReference type="InterPro" id="IPR036942">
    <property type="entry name" value="Beta-barrel_TonB_sf"/>
</dbReference>
<evidence type="ECO:0000256" key="9">
    <source>
        <dbReference type="RuleBase" id="RU003357"/>
    </source>
</evidence>
<keyword evidence="3 8" id="KW-1134">Transmembrane beta strand</keyword>